<protein>
    <submittedName>
        <fullName evidence="1">Uncharacterized protein</fullName>
    </submittedName>
</protein>
<reference evidence="1" key="3">
    <citation type="journal article" date="2017" name="Nature">
        <title>Genome sequence of the progenitor of the wheat D genome Aegilops tauschii.</title>
        <authorList>
            <person name="Luo M.C."/>
            <person name="Gu Y.Q."/>
            <person name="Puiu D."/>
            <person name="Wang H."/>
            <person name="Twardziok S.O."/>
            <person name="Deal K.R."/>
            <person name="Huo N."/>
            <person name="Zhu T."/>
            <person name="Wang L."/>
            <person name="Wang Y."/>
            <person name="McGuire P.E."/>
            <person name="Liu S."/>
            <person name="Long H."/>
            <person name="Ramasamy R.K."/>
            <person name="Rodriguez J.C."/>
            <person name="Van S.L."/>
            <person name="Yuan L."/>
            <person name="Wang Z."/>
            <person name="Xia Z."/>
            <person name="Xiao L."/>
            <person name="Anderson O.D."/>
            <person name="Ouyang S."/>
            <person name="Liang Y."/>
            <person name="Zimin A.V."/>
            <person name="Pertea G."/>
            <person name="Qi P."/>
            <person name="Bennetzen J.L."/>
            <person name="Dai X."/>
            <person name="Dawson M.W."/>
            <person name="Muller H.G."/>
            <person name="Kugler K."/>
            <person name="Rivarola-Duarte L."/>
            <person name="Spannagl M."/>
            <person name="Mayer K.F.X."/>
            <person name="Lu F.H."/>
            <person name="Bevan M.W."/>
            <person name="Leroy P."/>
            <person name="Li P."/>
            <person name="You F.M."/>
            <person name="Sun Q."/>
            <person name="Liu Z."/>
            <person name="Lyons E."/>
            <person name="Wicker T."/>
            <person name="Salzberg S.L."/>
            <person name="Devos K.M."/>
            <person name="Dvorak J."/>
        </authorList>
    </citation>
    <scope>NUCLEOTIDE SEQUENCE [LARGE SCALE GENOMIC DNA]</scope>
    <source>
        <strain evidence="1">cv. AL8/78</strain>
    </source>
</reference>
<reference evidence="1" key="4">
    <citation type="submission" date="2019-03" db="UniProtKB">
        <authorList>
            <consortium name="EnsemblPlants"/>
        </authorList>
    </citation>
    <scope>IDENTIFICATION</scope>
</reference>
<sequence length="71" mass="7196">MSPDAAAAASVGKLVLDTGWLAARSTEVALTGVELTTTHPPDASAAAPWMHAAVPGTYVLLLGVLADFPPR</sequence>
<name>A0A452Z152_AEGTS</name>
<reference evidence="2" key="1">
    <citation type="journal article" date="2014" name="Science">
        <title>Ancient hybridizations among the ancestral genomes of bread wheat.</title>
        <authorList>
            <consortium name="International Wheat Genome Sequencing Consortium,"/>
            <person name="Marcussen T."/>
            <person name="Sandve S.R."/>
            <person name="Heier L."/>
            <person name="Spannagl M."/>
            <person name="Pfeifer M."/>
            <person name="Jakobsen K.S."/>
            <person name="Wulff B.B."/>
            <person name="Steuernagel B."/>
            <person name="Mayer K.F."/>
            <person name="Olsen O.A."/>
        </authorList>
    </citation>
    <scope>NUCLEOTIDE SEQUENCE [LARGE SCALE GENOMIC DNA]</scope>
    <source>
        <strain evidence="2">cv. AL8/78</strain>
    </source>
</reference>
<keyword evidence="2" id="KW-1185">Reference proteome</keyword>
<organism evidence="1 2">
    <name type="scientific">Aegilops tauschii subsp. strangulata</name>
    <name type="common">Goatgrass</name>
    <dbReference type="NCBI Taxonomy" id="200361"/>
    <lineage>
        <taxon>Eukaryota</taxon>
        <taxon>Viridiplantae</taxon>
        <taxon>Streptophyta</taxon>
        <taxon>Embryophyta</taxon>
        <taxon>Tracheophyta</taxon>
        <taxon>Spermatophyta</taxon>
        <taxon>Magnoliopsida</taxon>
        <taxon>Liliopsida</taxon>
        <taxon>Poales</taxon>
        <taxon>Poaceae</taxon>
        <taxon>BOP clade</taxon>
        <taxon>Pooideae</taxon>
        <taxon>Triticodae</taxon>
        <taxon>Triticeae</taxon>
        <taxon>Triticinae</taxon>
        <taxon>Aegilops</taxon>
    </lineage>
</organism>
<reference evidence="1" key="5">
    <citation type="journal article" date="2021" name="G3 (Bethesda)">
        <title>Aegilops tauschii genome assembly Aet v5.0 features greater sequence contiguity and improved annotation.</title>
        <authorList>
            <person name="Wang L."/>
            <person name="Zhu T."/>
            <person name="Rodriguez J.C."/>
            <person name="Deal K.R."/>
            <person name="Dubcovsky J."/>
            <person name="McGuire P.E."/>
            <person name="Lux T."/>
            <person name="Spannagl M."/>
            <person name="Mayer K.F.X."/>
            <person name="Baldrich P."/>
            <person name="Meyers B.C."/>
            <person name="Huo N."/>
            <person name="Gu Y.Q."/>
            <person name="Zhou H."/>
            <person name="Devos K.M."/>
            <person name="Bennetzen J.L."/>
            <person name="Unver T."/>
            <person name="Budak H."/>
            <person name="Gulick P.J."/>
            <person name="Galiba G."/>
            <person name="Kalapos B."/>
            <person name="Nelson D.R."/>
            <person name="Li P."/>
            <person name="You F.M."/>
            <person name="Luo M.C."/>
            <person name="Dvorak J."/>
        </authorList>
    </citation>
    <scope>NUCLEOTIDE SEQUENCE [LARGE SCALE GENOMIC DNA]</scope>
    <source>
        <strain evidence="1">cv. AL8/78</strain>
    </source>
</reference>
<proteinExistence type="predicted"/>
<evidence type="ECO:0000313" key="2">
    <source>
        <dbReference type="Proteomes" id="UP000015105"/>
    </source>
</evidence>
<dbReference type="Gramene" id="AET1Gv20595600.2">
    <property type="protein sequence ID" value="AET1Gv20595600.2"/>
    <property type="gene ID" value="AET1Gv20595600"/>
</dbReference>
<accession>A0A452Z152</accession>
<dbReference type="AlphaFoldDB" id="A0A452Z152"/>
<evidence type="ECO:0000313" key="1">
    <source>
        <dbReference type="EnsemblPlants" id="AET1Gv20595600.2"/>
    </source>
</evidence>
<dbReference type="EnsemblPlants" id="AET1Gv20595600.2">
    <property type="protein sequence ID" value="AET1Gv20595600.2"/>
    <property type="gene ID" value="AET1Gv20595600"/>
</dbReference>
<dbReference type="Proteomes" id="UP000015105">
    <property type="component" value="Chromosome 1D"/>
</dbReference>
<reference evidence="2" key="2">
    <citation type="journal article" date="2017" name="Nat. Plants">
        <title>The Aegilops tauschii genome reveals multiple impacts of transposons.</title>
        <authorList>
            <person name="Zhao G."/>
            <person name="Zou C."/>
            <person name="Li K."/>
            <person name="Wang K."/>
            <person name="Li T."/>
            <person name="Gao L."/>
            <person name="Zhang X."/>
            <person name="Wang H."/>
            <person name="Yang Z."/>
            <person name="Liu X."/>
            <person name="Jiang W."/>
            <person name="Mao L."/>
            <person name="Kong X."/>
            <person name="Jiao Y."/>
            <person name="Jia J."/>
        </authorList>
    </citation>
    <scope>NUCLEOTIDE SEQUENCE [LARGE SCALE GENOMIC DNA]</scope>
    <source>
        <strain evidence="2">cv. AL8/78</strain>
    </source>
</reference>